<accession>C2KZG0</accession>
<comment type="caution">
    <text evidence="1">The sequence shown here is derived from an EMBL/GenBank/DDBJ whole genome shotgun (WGS) entry which is preliminary data.</text>
</comment>
<gene>
    <name evidence="1" type="ORF">HMPREF6123_1879</name>
</gene>
<dbReference type="AlphaFoldDB" id="C2KZG0"/>
<dbReference type="OrthoDB" id="9815589at2"/>
<dbReference type="Proteomes" id="UP000004121">
    <property type="component" value="Unassembled WGS sequence"/>
</dbReference>
<dbReference type="Pfam" id="PF20217">
    <property type="entry name" value="DUF6577"/>
    <property type="match status" value="1"/>
</dbReference>
<evidence type="ECO:0000313" key="1">
    <source>
        <dbReference type="EMBL" id="EEJ50849.1"/>
    </source>
</evidence>
<evidence type="ECO:0000313" key="2">
    <source>
        <dbReference type="Proteomes" id="UP000004121"/>
    </source>
</evidence>
<dbReference type="eggNOG" id="ENOG502ZAD1">
    <property type="taxonomic scope" value="Bacteria"/>
</dbReference>
<dbReference type="InterPro" id="IPR046484">
    <property type="entry name" value="DUF6577"/>
</dbReference>
<organism evidence="1 2">
    <name type="scientific">Oribacterium sinus F0268</name>
    <dbReference type="NCBI Taxonomy" id="585501"/>
    <lineage>
        <taxon>Bacteria</taxon>
        <taxon>Bacillati</taxon>
        <taxon>Bacillota</taxon>
        <taxon>Clostridia</taxon>
        <taxon>Lachnospirales</taxon>
        <taxon>Lachnospiraceae</taxon>
        <taxon>Oribacterium</taxon>
    </lineage>
</organism>
<dbReference type="RefSeq" id="WP_007157025.1">
    <property type="nucleotide sequence ID" value="NZ_GG668534.1"/>
</dbReference>
<dbReference type="InParanoid" id="C2KZG0"/>
<sequence length="243" mass="28707">MVHNLSHQKNFSREDFITAFQKENKNKRKDSGRYNFQKLLENGDIYRVGRNSYHIAEDSKRNYSYQYSELSLDLAKKIEEQYPELDFRIFELVQLNEFVNHQIAHNVIFASVESGLGTYVFDSLKEQYTGKILLNPSVETFHQYWSDDMIIIKKLISESPKGERAVWETKLEKMLVDLVADKLLLSCVSRGEYDNIFHQAFQDFYIDESKLFRYASRRNAKSKVLLHIDKTDLRMGSQYADKK</sequence>
<reference evidence="1 2" key="1">
    <citation type="submission" date="2009-04" db="EMBL/GenBank/DDBJ databases">
        <authorList>
            <person name="Qin X."/>
            <person name="Bachman B."/>
            <person name="Battles P."/>
            <person name="Bell A."/>
            <person name="Bess C."/>
            <person name="Bickham C."/>
            <person name="Chaboub L."/>
            <person name="Chen D."/>
            <person name="Coyle M."/>
            <person name="Deiros D.R."/>
            <person name="Dinh H."/>
            <person name="Forbes L."/>
            <person name="Fowler G."/>
            <person name="Francisco L."/>
            <person name="Fu Q."/>
            <person name="Gubbala S."/>
            <person name="Hale W."/>
            <person name="Han Y."/>
            <person name="Hemphill L."/>
            <person name="Highlander S.K."/>
            <person name="Hirani K."/>
            <person name="Hogues M."/>
            <person name="Jackson L."/>
            <person name="Jakkamsetti A."/>
            <person name="Javaid M."/>
            <person name="Jiang H."/>
            <person name="Korchina V."/>
            <person name="Kovar C."/>
            <person name="Lara F."/>
            <person name="Lee S."/>
            <person name="Mata R."/>
            <person name="Mathew T."/>
            <person name="Moen C."/>
            <person name="Morales K."/>
            <person name="Munidasa M."/>
            <person name="Nazareth L."/>
            <person name="Ngo R."/>
            <person name="Nguyen L."/>
            <person name="Okwuonu G."/>
            <person name="Ongeri F."/>
            <person name="Patil S."/>
            <person name="Petrosino J."/>
            <person name="Pham C."/>
            <person name="Pham P."/>
            <person name="Pu L.-L."/>
            <person name="Puazo M."/>
            <person name="Raj R."/>
            <person name="Reid J."/>
            <person name="Rouhana J."/>
            <person name="Saada N."/>
            <person name="Shang Y."/>
            <person name="Simmons D."/>
            <person name="Thornton R."/>
            <person name="Warren J."/>
            <person name="Weissenberger G."/>
            <person name="Zhang J."/>
            <person name="Zhang L."/>
            <person name="Zhou C."/>
            <person name="Zhu D."/>
            <person name="Muzny D."/>
            <person name="Worley K."/>
            <person name="Gibbs R."/>
        </authorList>
    </citation>
    <scope>NUCLEOTIDE SEQUENCE [LARGE SCALE GENOMIC DNA]</scope>
    <source>
        <strain evidence="1 2">F0268</strain>
    </source>
</reference>
<keyword evidence="2" id="KW-1185">Reference proteome</keyword>
<proteinExistence type="predicted"/>
<protein>
    <submittedName>
        <fullName evidence="1">Uncharacterized protein</fullName>
    </submittedName>
</protein>
<name>C2KZG0_9FIRM</name>
<dbReference type="EMBL" id="ACKX01000187">
    <property type="protein sequence ID" value="EEJ50849.1"/>
    <property type="molecule type" value="Genomic_DNA"/>
</dbReference>
<dbReference type="HOGENOM" id="CLU_080976_0_0_9"/>